<feature type="signal peptide" evidence="1">
    <location>
        <begin position="1"/>
        <end position="19"/>
    </location>
</feature>
<evidence type="ECO:0000313" key="4">
    <source>
        <dbReference type="Proteomes" id="UP001208570"/>
    </source>
</evidence>
<dbReference type="PANTHER" id="PTHR19143:SF327">
    <property type="entry name" value="FI21813P1-RELATED"/>
    <property type="match status" value="1"/>
</dbReference>
<organism evidence="3 4">
    <name type="scientific">Paralvinella palmiformis</name>
    <dbReference type="NCBI Taxonomy" id="53620"/>
    <lineage>
        <taxon>Eukaryota</taxon>
        <taxon>Metazoa</taxon>
        <taxon>Spiralia</taxon>
        <taxon>Lophotrochozoa</taxon>
        <taxon>Annelida</taxon>
        <taxon>Polychaeta</taxon>
        <taxon>Sedentaria</taxon>
        <taxon>Canalipalpata</taxon>
        <taxon>Terebellida</taxon>
        <taxon>Terebelliformia</taxon>
        <taxon>Alvinellidae</taxon>
        <taxon>Paralvinella</taxon>
    </lineage>
</organism>
<dbReference type="PANTHER" id="PTHR19143">
    <property type="entry name" value="FIBRINOGEN/TENASCIN/ANGIOPOEITIN"/>
    <property type="match status" value="1"/>
</dbReference>
<dbReference type="PROSITE" id="PS51406">
    <property type="entry name" value="FIBRINOGEN_C_2"/>
    <property type="match status" value="1"/>
</dbReference>
<dbReference type="GO" id="GO:0005615">
    <property type="term" value="C:extracellular space"/>
    <property type="evidence" value="ECO:0007669"/>
    <property type="project" value="TreeGrafter"/>
</dbReference>
<name>A0AAD9IRU6_9ANNE</name>
<dbReference type="Proteomes" id="UP001208570">
    <property type="component" value="Unassembled WGS sequence"/>
</dbReference>
<dbReference type="Gene3D" id="3.90.215.10">
    <property type="entry name" value="Gamma Fibrinogen, chain A, domain 1"/>
    <property type="match status" value="1"/>
</dbReference>
<gene>
    <name evidence="3" type="ORF">LSH36_1831g00021</name>
</gene>
<dbReference type="EMBL" id="JAODUP010001829">
    <property type="protein sequence ID" value="KAK2139383.1"/>
    <property type="molecule type" value="Genomic_DNA"/>
</dbReference>
<sequence length="307" mass="34513">MEKVETLLVIFLISSMISSRNVIGNPSARFDQRGIVPVNKLFISDDDPDTCANFNIGVDIHTPRDSTFRIEVADDIKDYANVTLIGNNLGCGHNLYVTPLSAAETEKWTGRWTTCSLKEESMYGDKEICSYNCLFTGSCEEMQVMKSPRIVEDSSWTVCHVCITPGNELIHQLTNDGRTYILRVDLTNYTGHSIFVKYDNFSVGPESDNYMLHVSGYDTESSAGDSLKSHDGCMFSTINVDNDKYEAASYVSLNKAPWWYCYYGNAILTGHYGEVYDTSAGDGILWVNPWDNKKYAKFALMMIRPTI</sequence>
<accession>A0AAD9IRU6</accession>
<evidence type="ECO:0000313" key="3">
    <source>
        <dbReference type="EMBL" id="KAK2139383.1"/>
    </source>
</evidence>
<proteinExistence type="predicted"/>
<feature type="domain" description="Fibrinogen C-terminal" evidence="2">
    <location>
        <begin position="166"/>
        <end position="307"/>
    </location>
</feature>
<dbReference type="SMART" id="SM00186">
    <property type="entry name" value="FBG"/>
    <property type="match status" value="1"/>
</dbReference>
<reference evidence="3" key="1">
    <citation type="journal article" date="2023" name="Mol. Biol. Evol.">
        <title>Third-Generation Sequencing Reveals the Adaptive Role of the Epigenome in Three Deep-Sea Polychaetes.</title>
        <authorList>
            <person name="Perez M."/>
            <person name="Aroh O."/>
            <person name="Sun Y."/>
            <person name="Lan Y."/>
            <person name="Juniper S.K."/>
            <person name="Young C.R."/>
            <person name="Angers B."/>
            <person name="Qian P.Y."/>
        </authorList>
    </citation>
    <scope>NUCLEOTIDE SEQUENCE</scope>
    <source>
        <strain evidence="3">P08H-3</strain>
    </source>
</reference>
<feature type="chain" id="PRO_5042243532" description="Fibrinogen C-terminal domain-containing protein" evidence="1">
    <location>
        <begin position="20"/>
        <end position="307"/>
    </location>
</feature>
<keyword evidence="4" id="KW-1185">Reference proteome</keyword>
<evidence type="ECO:0000256" key="1">
    <source>
        <dbReference type="SAM" id="SignalP"/>
    </source>
</evidence>
<evidence type="ECO:0000259" key="2">
    <source>
        <dbReference type="PROSITE" id="PS51406"/>
    </source>
</evidence>
<dbReference type="AlphaFoldDB" id="A0AAD9IRU6"/>
<dbReference type="SUPFAM" id="SSF56496">
    <property type="entry name" value="Fibrinogen C-terminal domain-like"/>
    <property type="match status" value="1"/>
</dbReference>
<dbReference type="InterPro" id="IPR036056">
    <property type="entry name" value="Fibrinogen-like_C"/>
</dbReference>
<dbReference type="InterPro" id="IPR002181">
    <property type="entry name" value="Fibrinogen_a/b/g_C_dom"/>
</dbReference>
<dbReference type="InterPro" id="IPR014716">
    <property type="entry name" value="Fibrinogen_a/b/g_C_1"/>
</dbReference>
<dbReference type="Pfam" id="PF00147">
    <property type="entry name" value="Fibrinogen_C"/>
    <property type="match status" value="1"/>
</dbReference>
<dbReference type="InterPro" id="IPR050373">
    <property type="entry name" value="Fibrinogen_C-term_domain"/>
</dbReference>
<comment type="caution">
    <text evidence="3">The sequence shown here is derived from an EMBL/GenBank/DDBJ whole genome shotgun (WGS) entry which is preliminary data.</text>
</comment>
<keyword evidence="1" id="KW-0732">Signal</keyword>
<protein>
    <recommendedName>
        <fullName evidence="2">Fibrinogen C-terminal domain-containing protein</fullName>
    </recommendedName>
</protein>